<feature type="compositionally biased region" description="Basic and acidic residues" evidence="1">
    <location>
        <begin position="207"/>
        <end position="218"/>
    </location>
</feature>
<evidence type="ECO:0000313" key="2">
    <source>
        <dbReference type="EMBL" id="ROT35172.1"/>
    </source>
</evidence>
<name>A0A3N2PKX7_SODAK</name>
<evidence type="ECO:0000313" key="3">
    <source>
        <dbReference type="Proteomes" id="UP000272025"/>
    </source>
</evidence>
<proteinExistence type="predicted"/>
<protein>
    <submittedName>
        <fullName evidence="2">Uncharacterized protein</fullName>
    </submittedName>
</protein>
<organism evidence="2 3">
    <name type="scientific">Sodiomyces alkalinus (strain CBS 110278 / VKM F-3762 / F11)</name>
    <name type="common">Alkaliphilic filamentous fungus</name>
    <dbReference type="NCBI Taxonomy" id="1314773"/>
    <lineage>
        <taxon>Eukaryota</taxon>
        <taxon>Fungi</taxon>
        <taxon>Dikarya</taxon>
        <taxon>Ascomycota</taxon>
        <taxon>Pezizomycotina</taxon>
        <taxon>Sordariomycetes</taxon>
        <taxon>Hypocreomycetidae</taxon>
        <taxon>Glomerellales</taxon>
        <taxon>Plectosphaerellaceae</taxon>
        <taxon>Sodiomyces</taxon>
    </lineage>
</organism>
<dbReference type="Proteomes" id="UP000272025">
    <property type="component" value="Unassembled WGS sequence"/>
</dbReference>
<dbReference type="RefSeq" id="XP_028462978.1">
    <property type="nucleotide sequence ID" value="XM_028615695.1"/>
</dbReference>
<reference evidence="2 3" key="1">
    <citation type="journal article" date="2018" name="Mol. Ecol.">
        <title>The obligate alkalophilic soda-lake fungus Sodiomyces alkalinus has shifted to a protein diet.</title>
        <authorList>
            <person name="Grum-Grzhimaylo A.A."/>
            <person name="Falkoski D.L."/>
            <person name="van den Heuvel J."/>
            <person name="Valero-Jimenez C.A."/>
            <person name="Min B."/>
            <person name="Choi I.G."/>
            <person name="Lipzen A."/>
            <person name="Daum C.G."/>
            <person name="Aanen D.K."/>
            <person name="Tsang A."/>
            <person name="Henrissat B."/>
            <person name="Bilanenko E.N."/>
            <person name="de Vries R.P."/>
            <person name="van Kan J.A.L."/>
            <person name="Grigoriev I.V."/>
            <person name="Debets A.J.M."/>
        </authorList>
    </citation>
    <scope>NUCLEOTIDE SEQUENCE [LARGE SCALE GENOMIC DNA]</scope>
    <source>
        <strain evidence="2 3">F11</strain>
    </source>
</reference>
<gene>
    <name evidence="2" type="ORF">SODALDRAFT_78711</name>
</gene>
<keyword evidence="3" id="KW-1185">Reference proteome</keyword>
<dbReference type="EMBL" id="ML119062">
    <property type="protein sequence ID" value="ROT35172.1"/>
    <property type="molecule type" value="Genomic_DNA"/>
</dbReference>
<dbReference type="AlphaFoldDB" id="A0A3N2PKX7"/>
<accession>A0A3N2PKX7</accession>
<feature type="region of interest" description="Disordered" evidence="1">
    <location>
        <begin position="181"/>
        <end position="224"/>
    </location>
</feature>
<evidence type="ECO:0000256" key="1">
    <source>
        <dbReference type="SAM" id="MobiDB-lite"/>
    </source>
</evidence>
<dbReference type="GeneID" id="39584172"/>
<sequence length="224" mass="25937">MKKVRWGNTREGQRQGALLGYLRGEEQTMETNYNVRRYGYIVKDYVVRVFRTCRHGSRCYLGRLQTLDKAPYNVLHMDRHCLENVWYFAPMIFASKRPLLLPNSSPRPTFEPESDRTTCTRYTQGRDLAFHYPASSPLVNIPLQDARATWVAFPARHLDGVKLTGDWGLHYTYTSRAPTRGSGGYIQHNNYPLTDKDKDTTPLPVLSRREPVQGETHKSSHSFR</sequence>